<keyword evidence="2" id="KW-1185">Reference proteome</keyword>
<dbReference type="AlphaFoldDB" id="A0A8H7SP51"/>
<evidence type="ECO:0000313" key="2">
    <source>
        <dbReference type="Proteomes" id="UP000613177"/>
    </source>
</evidence>
<dbReference type="Proteomes" id="UP000613177">
    <property type="component" value="Unassembled WGS sequence"/>
</dbReference>
<organism evidence="1 2">
    <name type="scientific">Thamnidium elegans</name>
    <dbReference type="NCBI Taxonomy" id="101142"/>
    <lineage>
        <taxon>Eukaryota</taxon>
        <taxon>Fungi</taxon>
        <taxon>Fungi incertae sedis</taxon>
        <taxon>Mucoromycota</taxon>
        <taxon>Mucoromycotina</taxon>
        <taxon>Mucoromycetes</taxon>
        <taxon>Mucorales</taxon>
        <taxon>Mucorineae</taxon>
        <taxon>Mucoraceae</taxon>
        <taxon>Thamnidium</taxon>
    </lineage>
</organism>
<protein>
    <submittedName>
        <fullName evidence="1">Uncharacterized protein</fullName>
    </submittedName>
</protein>
<sequence length="66" mass="7807">MSTKDRLKWTPFGYGSHHFPEIRKFEWELPQDTIHRDRDSGVAEGYGNIKPVDIREEILNKLNLHS</sequence>
<gene>
    <name evidence="1" type="ORF">INT48_009200</name>
</gene>
<name>A0A8H7SP51_9FUNG</name>
<reference evidence="1" key="1">
    <citation type="submission" date="2021-01" db="EMBL/GenBank/DDBJ databases">
        <title>Metabolic potential, ecology and presence of endohyphal bacteria is reflected in genomic diversity of Mucoromycotina.</title>
        <authorList>
            <person name="Muszewska A."/>
            <person name="Okrasinska A."/>
            <person name="Steczkiewicz K."/>
            <person name="Drgas O."/>
            <person name="Orlowska M."/>
            <person name="Perlinska-Lenart U."/>
            <person name="Aleksandrzak-Piekarczyk T."/>
            <person name="Szatraj K."/>
            <person name="Zielenkiewicz U."/>
            <person name="Pilsyk S."/>
            <person name="Malc E."/>
            <person name="Mieczkowski P."/>
            <person name="Kruszewska J.S."/>
            <person name="Biernat P."/>
            <person name="Pawlowska J."/>
        </authorList>
    </citation>
    <scope>NUCLEOTIDE SEQUENCE</scope>
    <source>
        <strain evidence="1">WA0000018081</strain>
    </source>
</reference>
<evidence type="ECO:0000313" key="1">
    <source>
        <dbReference type="EMBL" id="KAG2233074.1"/>
    </source>
</evidence>
<dbReference type="EMBL" id="JAEPRE010000090">
    <property type="protein sequence ID" value="KAG2233074.1"/>
    <property type="molecule type" value="Genomic_DNA"/>
</dbReference>
<accession>A0A8H7SP51</accession>
<comment type="caution">
    <text evidence="1">The sequence shown here is derived from an EMBL/GenBank/DDBJ whole genome shotgun (WGS) entry which is preliminary data.</text>
</comment>
<proteinExistence type="predicted"/>